<comment type="caution">
    <text evidence="4">The sequence shown here is derived from an EMBL/GenBank/DDBJ whole genome shotgun (WGS) entry which is preliminary data.</text>
</comment>
<dbReference type="AlphaFoldDB" id="A0A3S3PV09"/>
<protein>
    <submittedName>
        <fullName evidence="4">Protein-L-isoaspartate O-methyltransferase domain-containing protein 1-like protein</fullName>
    </submittedName>
</protein>
<dbReference type="Pfam" id="PF01135">
    <property type="entry name" value="PCMT"/>
    <property type="match status" value="1"/>
</dbReference>
<feature type="region of interest" description="Disordered" evidence="2">
    <location>
        <begin position="377"/>
        <end position="419"/>
    </location>
</feature>
<evidence type="ECO:0000256" key="1">
    <source>
        <dbReference type="ARBA" id="ARBA00005369"/>
    </source>
</evidence>
<dbReference type="EMBL" id="NCKU01002874">
    <property type="protein sequence ID" value="RWS08635.1"/>
    <property type="molecule type" value="Genomic_DNA"/>
</dbReference>
<feature type="region of interest" description="Disordered" evidence="2">
    <location>
        <begin position="277"/>
        <end position="322"/>
    </location>
</feature>
<evidence type="ECO:0000256" key="2">
    <source>
        <dbReference type="SAM" id="MobiDB-lite"/>
    </source>
</evidence>
<organism evidence="4 6">
    <name type="scientific">Dinothrombium tinctorium</name>
    <dbReference type="NCBI Taxonomy" id="1965070"/>
    <lineage>
        <taxon>Eukaryota</taxon>
        <taxon>Metazoa</taxon>
        <taxon>Ecdysozoa</taxon>
        <taxon>Arthropoda</taxon>
        <taxon>Chelicerata</taxon>
        <taxon>Arachnida</taxon>
        <taxon>Acari</taxon>
        <taxon>Acariformes</taxon>
        <taxon>Trombidiformes</taxon>
        <taxon>Prostigmata</taxon>
        <taxon>Anystina</taxon>
        <taxon>Parasitengona</taxon>
        <taxon>Trombidioidea</taxon>
        <taxon>Trombidiidae</taxon>
        <taxon>Dinothrombium</taxon>
    </lineage>
</organism>
<sequence>MGGAVSAGEDNDDLIDNLFEAEYIKSPLVEKVFRAVDRGNYYLESCKENAYKDLAWKKGNLHLSAPCIYSEVMESLQLEAGLSFLNLGSGTGYLSTMAGLILGPFGINHGVELYPDVVKYARKKVEQFKMSSPALDEYEFCEPKFVAGNCLQLDIDLLRQYDRVYCGAACPPEHENYMKNFLKIGGILVMPLNDQLLRIKRISENCWDVKSVLPVSFATLVVPTEKLNGTIKLPDVQPLSLQELSRCAIRMKLRAIINSKYPDLQTKNTYKVRQKLKSAAKNKSKRASKRSSRPIVIPVFEESDATSDEGNNNRNGDRQSLLSRNSLRSRVVAAATSSISAVLQHVINQDLELKESLRSQNGNRRDESHENMEIITENDHEDKSADSKHVASNANEKNASPNNETSTKEDKNDIDFESRNDEDEIICIGGLGESTSSSFGRRPTGFIFKRMAMSDLESDSDNSCDHNEGEKTINEAADDEEEKIEEIVEEEEDTYSYAYFMKQMIKQLPLPVIIQKYLNYDKDLN</sequence>
<feature type="compositionally biased region" description="Basic and acidic residues" evidence="2">
    <location>
        <begin position="406"/>
        <end position="419"/>
    </location>
</feature>
<feature type="compositionally biased region" description="Polar residues" evidence="2">
    <location>
        <begin position="390"/>
        <end position="405"/>
    </location>
</feature>
<evidence type="ECO:0000313" key="3">
    <source>
        <dbReference type="EMBL" id="RWS06931.1"/>
    </source>
</evidence>
<comment type="similarity">
    <text evidence="1">Belongs to the methyltransferase superfamily. L-isoaspartyl/D-aspartyl protein methyltransferase family.</text>
</comment>
<feature type="compositionally biased region" description="Basic residues" evidence="2">
    <location>
        <begin position="277"/>
        <end position="292"/>
    </location>
</feature>
<keyword evidence="6" id="KW-1185">Reference proteome</keyword>
<name>A0A3S3PV09_9ACAR</name>
<dbReference type="GO" id="GO:0032259">
    <property type="term" value="P:methylation"/>
    <property type="evidence" value="ECO:0007669"/>
    <property type="project" value="UniProtKB-KW"/>
</dbReference>
<evidence type="ECO:0000313" key="5">
    <source>
        <dbReference type="EMBL" id="RWS08635.1"/>
    </source>
</evidence>
<dbReference type="PANTHER" id="PTHR11579:SF9">
    <property type="entry name" value="PROTEIN-L-ISOASPARTATE O-METHYLTRANSFERASE"/>
    <property type="match status" value="1"/>
</dbReference>
<evidence type="ECO:0000313" key="6">
    <source>
        <dbReference type="Proteomes" id="UP000285301"/>
    </source>
</evidence>
<dbReference type="EMBL" id="NCKU01002879">
    <property type="protein sequence ID" value="RWS08624.1"/>
    <property type="molecule type" value="Genomic_DNA"/>
</dbReference>
<dbReference type="SUPFAM" id="SSF53335">
    <property type="entry name" value="S-adenosyl-L-methionine-dependent methyltransferases"/>
    <property type="match status" value="1"/>
</dbReference>
<dbReference type="Proteomes" id="UP000285301">
    <property type="component" value="Unassembled WGS sequence"/>
</dbReference>
<evidence type="ECO:0000313" key="4">
    <source>
        <dbReference type="EMBL" id="RWS08624.1"/>
    </source>
</evidence>
<dbReference type="GO" id="GO:0004719">
    <property type="term" value="F:protein-L-isoaspartate (D-aspartate) O-methyltransferase activity"/>
    <property type="evidence" value="ECO:0007669"/>
    <property type="project" value="InterPro"/>
</dbReference>
<dbReference type="GO" id="GO:0005737">
    <property type="term" value="C:cytoplasm"/>
    <property type="evidence" value="ECO:0007669"/>
    <property type="project" value="TreeGrafter"/>
</dbReference>
<dbReference type="InterPro" id="IPR000682">
    <property type="entry name" value="PCMT"/>
</dbReference>
<reference evidence="4 6" key="1">
    <citation type="journal article" date="2018" name="Gigascience">
        <title>Genomes of trombidid mites reveal novel predicted allergens and laterally-transferred genes associated with secondary metabolism.</title>
        <authorList>
            <person name="Dong X."/>
            <person name="Chaisiri K."/>
            <person name="Xia D."/>
            <person name="Armstrong S.D."/>
            <person name="Fang Y."/>
            <person name="Donnelly M.J."/>
            <person name="Kadowaki T."/>
            <person name="McGarry J.W."/>
            <person name="Darby A.C."/>
            <person name="Makepeace B.L."/>
        </authorList>
    </citation>
    <scope>NUCLEOTIDE SEQUENCE [LARGE SCALE GENOMIC DNA]</scope>
    <source>
        <strain evidence="4">UoL-WK</strain>
    </source>
</reference>
<dbReference type="PANTHER" id="PTHR11579">
    <property type="entry name" value="PROTEIN-L-ISOASPARTATE O-METHYLTRANSFERASE"/>
    <property type="match status" value="1"/>
</dbReference>
<accession>A0A3S3PV09</accession>
<gene>
    <name evidence="5" type="ORF">B4U79_03054</name>
    <name evidence="4" type="ORF">B4U79_08239</name>
    <name evidence="3" type="ORF">B4U79_11574</name>
</gene>
<dbReference type="OrthoDB" id="10257972at2759"/>
<reference evidence="4" key="2">
    <citation type="submission" date="2018-11" db="EMBL/GenBank/DDBJ databases">
        <title>Trombidioid mite genomics.</title>
        <authorList>
            <person name="Dong X."/>
        </authorList>
    </citation>
    <scope>NUCLEOTIDE SEQUENCE</scope>
    <source>
        <strain evidence="4">UoL-WK</strain>
    </source>
</reference>
<dbReference type="Gene3D" id="3.40.50.150">
    <property type="entry name" value="Vaccinia Virus protein VP39"/>
    <property type="match status" value="1"/>
</dbReference>
<feature type="compositionally biased region" description="Basic and acidic residues" evidence="2">
    <location>
        <begin position="377"/>
        <end position="389"/>
    </location>
</feature>
<dbReference type="CDD" id="cd02440">
    <property type="entry name" value="AdoMet_MTases"/>
    <property type="match status" value="1"/>
</dbReference>
<keyword evidence="4" id="KW-0808">Transferase</keyword>
<keyword evidence="4" id="KW-0489">Methyltransferase</keyword>
<dbReference type="InterPro" id="IPR029063">
    <property type="entry name" value="SAM-dependent_MTases_sf"/>
</dbReference>
<proteinExistence type="inferred from homology"/>
<dbReference type="STRING" id="1965070.A0A3S3PV09"/>
<dbReference type="EMBL" id="NCKU01003779">
    <property type="protein sequence ID" value="RWS06931.1"/>
    <property type="molecule type" value="Genomic_DNA"/>
</dbReference>